<dbReference type="Proteomes" id="UP001327093">
    <property type="component" value="Unassembled WGS sequence"/>
</dbReference>
<comment type="caution">
    <text evidence="2">The sequence shown here is derived from an EMBL/GenBank/DDBJ whole genome shotgun (WGS) entry which is preliminary data.</text>
</comment>
<evidence type="ECO:0000256" key="1">
    <source>
        <dbReference type="SAM" id="Phobius"/>
    </source>
</evidence>
<dbReference type="EMBL" id="JAWLNX010000027">
    <property type="protein sequence ID" value="MEB3371355.1"/>
    <property type="molecule type" value="Genomic_DNA"/>
</dbReference>
<evidence type="ECO:0000313" key="3">
    <source>
        <dbReference type="Proteomes" id="UP001327093"/>
    </source>
</evidence>
<protein>
    <recommendedName>
        <fullName evidence="4">Transmembrane protein</fullName>
    </recommendedName>
</protein>
<proteinExistence type="predicted"/>
<organism evidence="2 3">
    <name type="scientific">Saccharopolyspora mangrovi</name>
    <dbReference type="NCBI Taxonomy" id="3082379"/>
    <lineage>
        <taxon>Bacteria</taxon>
        <taxon>Bacillati</taxon>
        <taxon>Actinomycetota</taxon>
        <taxon>Actinomycetes</taxon>
        <taxon>Pseudonocardiales</taxon>
        <taxon>Pseudonocardiaceae</taxon>
        <taxon>Saccharopolyspora</taxon>
    </lineage>
</organism>
<reference evidence="2 3" key="1">
    <citation type="submission" date="2023-10" db="EMBL/GenBank/DDBJ databases">
        <title>Saccharopolyspora sp. nov., isolated from mangrove soil.</title>
        <authorList>
            <person name="Lu Y."/>
            <person name="Liu W."/>
        </authorList>
    </citation>
    <scope>NUCLEOTIDE SEQUENCE [LARGE SCALE GENOMIC DNA]</scope>
    <source>
        <strain evidence="2 3">S2-29</strain>
    </source>
</reference>
<feature type="transmembrane region" description="Helical" evidence="1">
    <location>
        <begin position="29"/>
        <end position="49"/>
    </location>
</feature>
<keyword evidence="1" id="KW-0812">Transmembrane</keyword>
<evidence type="ECO:0008006" key="4">
    <source>
        <dbReference type="Google" id="ProtNLM"/>
    </source>
</evidence>
<keyword evidence="1" id="KW-1133">Transmembrane helix</keyword>
<accession>A0ABU6AJ64</accession>
<name>A0ABU6AJ64_9PSEU</name>
<dbReference type="RefSeq" id="WP_324268790.1">
    <property type="nucleotide sequence ID" value="NZ_JAWLNX010000027.1"/>
</dbReference>
<keyword evidence="1" id="KW-0472">Membrane</keyword>
<evidence type="ECO:0000313" key="2">
    <source>
        <dbReference type="EMBL" id="MEB3371355.1"/>
    </source>
</evidence>
<sequence length="195" mass="20975">MLEAEMERRTDIPAEAVRSSSATAIITEWTGRVAAMISIVLFVLVMFTVQKGLAVQHSAQQVVHNFHTANDYFSSRADFAAAAQAKNHLQRLYGVLSRLNETTEKDVNALSATLPDVARLLEAGRGDVALAQDLRAVADMLQQSAGSLNSIARDAHMSVSQVNSDLSTAVDLVGKLNAQLATMEQKLALLPSTGR</sequence>
<gene>
    <name evidence="2" type="ORF">R4I43_28510</name>
</gene>
<keyword evidence="3" id="KW-1185">Reference proteome</keyword>